<organism evidence="7">
    <name type="scientific">Onchocerca ochengi</name>
    <name type="common">Filarial nematode worm</name>
    <dbReference type="NCBI Taxonomy" id="42157"/>
    <lineage>
        <taxon>Eukaryota</taxon>
        <taxon>Metazoa</taxon>
        <taxon>Ecdysozoa</taxon>
        <taxon>Nematoda</taxon>
        <taxon>Chromadorea</taxon>
        <taxon>Rhabditida</taxon>
        <taxon>Spirurina</taxon>
        <taxon>Spiruromorpha</taxon>
        <taxon>Filarioidea</taxon>
        <taxon>Onchocercidae</taxon>
        <taxon>Onchocerca</taxon>
    </lineage>
</organism>
<evidence type="ECO:0000259" key="4">
    <source>
        <dbReference type="PROSITE" id="PS51253"/>
    </source>
</evidence>
<reference evidence="5 6" key="2">
    <citation type="submission" date="2018-08" db="EMBL/GenBank/DDBJ databases">
        <authorList>
            <person name="Laetsch R D."/>
            <person name="Stevens L."/>
            <person name="Kumar S."/>
            <person name="Blaxter L. M."/>
        </authorList>
    </citation>
    <scope>NUCLEOTIDE SEQUENCE [LARGE SCALE GENOMIC DNA]</scope>
</reference>
<feature type="region of interest" description="Disordered" evidence="3">
    <location>
        <begin position="366"/>
        <end position="413"/>
    </location>
</feature>
<dbReference type="SUPFAM" id="SSF46689">
    <property type="entry name" value="Homeodomain-like"/>
    <property type="match status" value="2"/>
</dbReference>
<gene>
    <name evidence="5" type="ORF">NOO_LOCUS1013</name>
</gene>
<feature type="domain" description="HTH CENPB-type" evidence="4">
    <location>
        <begin position="287"/>
        <end position="363"/>
    </location>
</feature>
<keyword evidence="6" id="KW-1185">Reference proteome</keyword>
<evidence type="ECO:0000313" key="7">
    <source>
        <dbReference type="WBParaSite" id="nOo.2.0.1.t01013-RA"/>
    </source>
</evidence>
<dbReference type="PROSITE" id="PS51253">
    <property type="entry name" value="HTH_CENPB"/>
    <property type="match status" value="2"/>
</dbReference>
<dbReference type="Proteomes" id="UP000271087">
    <property type="component" value="Unassembled WGS sequence"/>
</dbReference>
<dbReference type="GO" id="GO:0005634">
    <property type="term" value="C:nucleus"/>
    <property type="evidence" value="ECO:0007669"/>
    <property type="project" value="UniProtKB-SubCell"/>
</dbReference>
<dbReference type="InterPro" id="IPR050863">
    <property type="entry name" value="CenT-Element_Derived"/>
</dbReference>
<evidence type="ECO:0000313" key="5">
    <source>
        <dbReference type="EMBL" id="VDK63294.1"/>
    </source>
</evidence>
<dbReference type="STRING" id="42157.A0A182DZA2"/>
<dbReference type="OrthoDB" id="5794751at2759"/>
<dbReference type="SUPFAM" id="SSF48295">
    <property type="entry name" value="TrpR-like"/>
    <property type="match status" value="1"/>
</dbReference>
<dbReference type="GO" id="GO:0043565">
    <property type="term" value="F:sequence-specific DNA binding"/>
    <property type="evidence" value="ECO:0007669"/>
    <property type="project" value="InterPro"/>
</dbReference>
<feature type="region of interest" description="Disordered" evidence="3">
    <location>
        <begin position="116"/>
        <end position="135"/>
    </location>
</feature>
<reference evidence="7" key="1">
    <citation type="submission" date="2016-06" db="UniProtKB">
        <authorList>
            <consortium name="WormBaseParasite"/>
        </authorList>
    </citation>
    <scope>IDENTIFICATION</scope>
</reference>
<protein>
    <submittedName>
        <fullName evidence="7">HTH CENPB-type domain-containing protein</fullName>
    </submittedName>
</protein>
<sequence>MGRIRPCCSNDDSKCSYHTFAFTERHHQLLLSVVFSLLLSLFPSPMDLTKYSAISVHHDQHHHHQQQQQQQPGLEPQMSDLTSTDTSQVSHKTISHYSVLSSATSAIVPLPSTSAATTKDFEPEDSQLSPKNNSASSLVQLLTSPKTTVLHRPTPIHPLASRLFTLATKTPALESNLEVPLDLSQSTAARQQLLIKTQQQQQLKFLPTCANPSLNSNWIAIKFGAAVGPNRMSYPREFKLMVINYYYTNGQNKYRTCKEFQITKSMLNGWLQKIDKIRQSRPGSLKSGRSGRKPQFPDIEKQLFHLYHAHLGTGKKVGNRWIRETARNLAQQQCSEQELAGMCQFSERWLSNFKKRYRINLNRDWSSGNSSSGSLGSTESIGSGSSATNSIQQSPTKSDETAENESMDSDADSVLSDSLETLIDVEDQMSPDNPLSILTSGVFPNAQEHVQEILNKPGQLPIQAFYERFPWLCRKNQTGAEPGRRGRKVQFPGVEKVLFERLQEQQSKGERISNRWLQQQARELALQICPEVLQEATKSARCLFSEHWLHNFKKRYGITLKQANRNVVSPSKTSEISSPTTASQCDSSLTDDKNCISSINGTAAKPVTDLTTMLQLQNWFLAKYYSQEQGTHSATSLPQSTYRNTMVPLSSASMWYPASLTQCLL</sequence>
<dbReference type="EMBL" id="UYRW01000116">
    <property type="protein sequence ID" value="VDK63294.1"/>
    <property type="molecule type" value="Genomic_DNA"/>
</dbReference>
<feature type="domain" description="HTH CENPB-type" evidence="4">
    <location>
        <begin position="482"/>
        <end position="562"/>
    </location>
</feature>
<dbReference type="InterPro" id="IPR006600">
    <property type="entry name" value="HTH_CenpB_DNA-bd_dom"/>
</dbReference>
<evidence type="ECO:0000313" key="6">
    <source>
        <dbReference type="Proteomes" id="UP000271087"/>
    </source>
</evidence>
<evidence type="ECO:0000256" key="3">
    <source>
        <dbReference type="SAM" id="MobiDB-lite"/>
    </source>
</evidence>
<accession>A0A182DZA2</accession>
<dbReference type="Gene3D" id="1.10.10.60">
    <property type="entry name" value="Homeodomain-like"/>
    <property type="match status" value="3"/>
</dbReference>
<dbReference type="PANTHER" id="PTHR19303:SF73">
    <property type="entry name" value="PROTEIN PDC2"/>
    <property type="match status" value="1"/>
</dbReference>
<proteinExistence type="predicted"/>
<evidence type="ECO:0000256" key="2">
    <source>
        <dbReference type="ARBA" id="ARBA00023125"/>
    </source>
</evidence>
<name>A0A182DZA2_ONCOC</name>
<feature type="compositionally biased region" description="Low complexity" evidence="3">
    <location>
        <begin position="366"/>
        <end position="386"/>
    </location>
</feature>
<feature type="compositionally biased region" description="Acidic residues" evidence="3">
    <location>
        <begin position="401"/>
        <end position="411"/>
    </location>
</feature>
<evidence type="ECO:0000256" key="1">
    <source>
        <dbReference type="ARBA" id="ARBA00004123"/>
    </source>
</evidence>
<dbReference type="PANTHER" id="PTHR19303">
    <property type="entry name" value="TRANSPOSON"/>
    <property type="match status" value="1"/>
</dbReference>
<feature type="compositionally biased region" description="Polar residues" evidence="3">
    <location>
        <begin position="387"/>
        <end position="396"/>
    </location>
</feature>
<dbReference type="InterPro" id="IPR010921">
    <property type="entry name" value="Trp_repressor/repl_initiator"/>
</dbReference>
<feature type="compositionally biased region" description="Polar residues" evidence="3">
    <location>
        <begin position="126"/>
        <end position="135"/>
    </location>
</feature>
<comment type="subcellular location">
    <subcellularLocation>
        <location evidence="1">Nucleus</location>
    </subcellularLocation>
</comment>
<dbReference type="AlphaFoldDB" id="A0A182DZA2"/>
<dbReference type="Pfam" id="PF03221">
    <property type="entry name" value="HTH_Tnp_Tc5"/>
    <property type="match status" value="2"/>
</dbReference>
<feature type="region of interest" description="Disordered" evidence="3">
    <location>
        <begin position="57"/>
        <end position="87"/>
    </location>
</feature>
<dbReference type="SMART" id="SM00674">
    <property type="entry name" value="CENPB"/>
    <property type="match status" value="2"/>
</dbReference>
<dbReference type="InterPro" id="IPR009057">
    <property type="entry name" value="Homeodomain-like_sf"/>
</dbReference>
<dbReference type="WBParaSite" id="nOo.2.0.1.t01013-RA">
    <property type="protein sequence ID" value="nOo.2.0.1.t01013-RA"/>
    <property type="gene ID" value="nOo.2.0.1.g01013"/>
</dbReference>
<keyword evidence="2" id="KW-0238">DNA-binding</keyword>